<evidence type="ECO:0000256" key="9">
    <source>
        <dbReference type="SAM" id="SignalP"/>
    </source>
</evidence>
<feature type="chain" id="PRO_5043396425" description="Ig-like domain-containing protein" evidence="9">
    <location>
        <begin position="17"/>
        <end position="353"/>
    </location>
</feature>
<keyword evidence="8" id="KW-1133">Transmembrane helix</keyword>
<dbReference type="GO" id="GO:0005886">
    <property type="term" value="C:plasma membrane"/>
    <property type="evidence" value="ECO:0007669"/>
    <property type="project" value="UniProtKB-SubCell"/>
</dbReference>
<feature type="domain" description="Ig-like" evidence="10">
    <location>
        <begin position="30"/>
        <end position="116"/>
    </location>
</feature>
<keyword evidence="5 8" id="KW-0472">Membrane</keyword>
<gene>
    <name evidence="11" type="ORF">VZT92_023671</name>
</gene>
<evidence type="ECO:0000256" key="2">
    <source>
        <dbReference type="ARBA" id="ARBA00022475"/>
    </source>
</evidence>
<keyword evidence="12" id="KW-1185">Reference proteome</keyword>
<dbReference type="AlphaFoldDB" id="A0AAW1E7Z9"/>
<dbReference type="GO" id="GO:0009617">
    <property type="term" value="P:response to bacterium"/>
    <property type="evidence" value="ECO:0007669"/>
    <property type="project" value="TreeGrafter"/>
</dbReference>
<sequence length="353" mass="39349">MMNIYLILLVLKMGRCTEDRIFETKTVGVGQNVTLTCARQHSWPSTYLFWIRLVSETFPEILGGTLANDYDVVQETRHITAKQEPGKFVLHINKTQFSDTAVYYCMKVKRSNLTFSKGIFLRIKGPEPDITAVTQDSPSDPVRPGDSVTLQCSVLSDSEKKICPGEHTVYWFIARSDESHPSVIYAQRNNSAGCEKSPEAHSPQKCVYSFSKNVSSSDAGTYYCAVATCGEILFGNGTKLDIEVDSTCDSKNDNTILFVACFALAISLIVVAVLVYAVRIKSCDCCKAAATLQTNAATASNNQHNQQRAEDSLVYCTPNFTRRKAGKAERRNQREETIYTDVRTFVMDKRSKV</sequence>
<organism evidence="11 12">
    <name type="scientific">Zoarces viviparus</name>
    <name type="common">Viviparous eelpout</name>
    <name type="synonym">Blennius viviparus</name>
    <dbReference type="NCBI Taxonomy" id="48416"/>
    <lineage>
        <taxon>Eukaryota</taxon>
        <taxon>Metazoa</taxon>
        <taxon>Chordata</taxon>
        <taxon>Craniata</taxon>
        <taxon>Vertebrata</taxon>
        <taxon>Euteleostomi</taxon>
        <taxon>Actinopterygii</taxon>
        <taxon>Neopterygii</taxon>
        <taxon>Teleostei</taxon>
        <taxon>Neoteleostei</taxon>
        <taxon>Acanthomorphata</taxon>
        <taxon>Eupercaria</taxon>
        <taxon>Perciformes</taxon>
        <taxon>Cottioidei</taxon>
        <taxon>Zoarcales</taxon>
        <taxon>Zoarcidae</taxon>
        <taxon>Zoarcinae</taxon>
        <taxon>Zoarces</taxon>
    </lineage>
</organism>
<dbReference type="PROSITE" id="PS50835">
    <property type="entry name" value="IG_LIKE"/>
    <property type="match status" value="2"/>
</dbReference>
<dbReference type="PANTHER" id="PTHR19433">
    <property type="entry name" value="T-CELL RECEPTOR ALPHA CHAIN V REGION-RELATED"/>
    <property type="match status" value="1"/>
</dbReference>
<evidence type="ECO:0000256" key="4">
    <source>
        <dbReference type="ARBA" id="ARBA00022859"/>
    </source>
</evidence>
<dbReference type="SUPFAM" id="SSF48726">
    <property type="entry name" value="Immunoglobulin"/>
    <property type="match status" value="2"/>
</dbReference>
<comment type="caution">
    <text evidence="11">The sequence shown here is derived from an EMBL/GenBank/DDBJ whole genome shotgun (WGS) entry which is preliminary data.</text>
</comment>
<dbReference type="SMART" id="SM00406">
    <property type="entry name" value="IGv"/>
    <property type="match status" value="2"/>
</dbReference>
<keyword evidence="7" id="KW-0325">Glycoprotein</keyword>
<keyword evidence="2" id="KW-1003">Cell membrane</keyword>
<dbReference type="InterPro" id="IPR007110">
    <property type="entry name" value="Ig-like_dom"/>
</dbReference>
<dbReference type="CDD" id="cd00099">
    <property type="entry name" value="IgV"/>
    <property type="match status" value="2"/>
</dbReference>
<evidence type="ECO:0000256" key="3">
    <source>
        <dbReference type="ARBA" id="ARBA00022729"/>
    </source>
</evidence>
<dbReference type="InterPro" id="IPR013106">
    <property type="entry name" value="Ig_V-set"/>
</dbReference>
<dbReference type="InterPro" id="IPR036179">
    <property type="entry name" value="Ig-like_dom_sf"/>
</dbReference>
<accession>A0AAW1E7Z9</accession>
<keyword evidence="3 9" id="KW-0732">Signal</keyword>
<keyword evidence="8" id="KW-0812">Transmembrane</keyword>
<evidence type="ECO:0000256" key="6">
    <source>
        <dbReference type="ARBA" id="ARBA00023157"/>
    </source>
</evidence>
<evidence type="ECO:0000313" key="12">
    <source>
        <dbReference type="Proteomes" id="UP001488805"/>
    </source>
</evidence>
<dbReference type="Proteomes" id="UP001488805">
    <property type="component" value="Unassembled WGS sequence"/>
</dbReference>
<feature type="transmembrane region" description="Helical" evidence="8">
    <location>
        <begin position="256"/>
        <end position="278"/>
    </location>
</feature>
<feature type="signal peptide" evidence="9">
    <location>
        <begin position="1"/>
        <end position="16"/>
    </location>
</feature>
<evidence type="ECO:0000256" key="1">
    <source>
        <dbReference type="ARBA" id="ARBA00004236"/>
    </source>
</evidence>
<dbReference type="GO" id="GO:0002376">
    <property type="term" value="P:immune system process"/>
    <property type="evidence" value="ECO:0007669"/>
    <property type="project" value="UniProtKB-KW"/>
</dbReference>
<protein>
    <recommendedName>
        <fullName evidence="10">Ig-like domain-containing protein</fullName>
    </recommendedName>
</protein>
<evidence type="ECO:0000256" key="8">
    <source>
        <dbReference type="SAM" id="Phobius"/>
    </source>
</evidence>
<evidence type="ECO:0000256" key="5">
    <source>
        <dbReference type="ARBA" id="ARBA00023136"/>
    </source>
</evidence>
<proteinExistence type="predicted"/>
<dbReference type="Gene3D" id="2.60.40.10">
    <property type="entry name" value="Immunoglobulins"/>
    <property type="match status" value="2"/>
</dbReference>
<dbReference type="Pfam" id="PF07686">
    <property type="entry name" value="V-set"/>
    <property type="match status" value="2"/>
</dbReference>
<dbReference type="EMBL" id="JBCEZU010000538">
    <property type="protein sequence ID" value="KAK9518362.1"/>
    <property type="molecule type" value="Genomic_DNA"/>
</dbReference>
<dbReference type="InterPro" id="IPR013783">
    <property type="entry name" value="Ig-like_fold"/>
</dbReference>
<reference evidence="11 12" key="1">
    <citation type="journal article" date="2024" name="Genome Biol. Evol.">
        <title>Chromosome-level genome assembly of the viviparous eelpout Zoarces viviparus.</title>
        <authorList>
            <person name="Fuhrmann N."/>
            <person name="Brasseur M.V."/>
            <person name="Bakowski C.E."/>
            <person name="Podsiadlowski L."/>
            <person name="Prost S."/>
            <person name="Krehenwinkel H."/>
            <person name="Mayer C."/>
        </authorList>
    </citation>
    <scope>NUCLEOTIDE SEQUENCE [LARGE SCALE GENOMIC DNA]</scope>
    <source>
        <strain evidence="11">NO-MEL_2022_Ind0_liver</strain>
    </source>
</reference>
<evidence type="ECO:0000256" key="7">
    <source>
        <dbReference type="ARBA" id="ARBA00023180"/>
    </source>
</evidence>
<feature type="domain" description="Ig-like" evidence="10">
    <location>
        <begin position="128"/>
        <end position="245"/>
    </location>
</feature>
<dbReference type="PANTHER" id="PTHR19433:SF133">
    <property type="entry name" value="IMMUNE-TYPE RECEPTOR 5 PRECURSOR-RELATED"/>
    <property type="match status" value="1"/>
</dbReference>
<evidence type="ECO:0000259" key="10">
    <source>
        <dbReference type="PROSITE" id="PS50835"/>
    </source>
</evidence>
<dbReference type="SMART" id="SM00409">
    <property type="entry name" value="IG"/>
    <property type="match status" value="2"/>
</dbReference>
<name>A0AAW1E7Z9_ZOAVI</name>
<dbReference type="InterPro" id="IPR052051">
    <property type="entry name" value="TCR_complex_component"/>
</dbReference>
<dbReference type="InterPro" id="IPR003599">
    <property type="entry name" value="Ig_sub"/>
</dbReference>
<keyword evidence="6" id="KW-1015">Disulfide bond</keyword>
<keyword evidence="4" id="KW-0391">Immunity</keyword>
<evidence type="ECO:0000313" key="11">
    <source>
        <dbReference type="EMBL" id="KAK9518362.1"/>
    </source>
</evidence>
<comment type="subcellular location">
    <subcellularLocation>
        <location evidence="1">Cell membrane</location>
    </subcellularLocation>
</comment>